<dbReference type="STRING" id="56780.SYN_02832"/>
<dbReference type="GO" id="GO:0009306">
    <property type="term" value="P:protein secretion"/>
    <property type="evidence" value="ECO:0007669"/>
    <property type="project" value="InterPro"/>
</dbReference>
<keyword evidence="6 13" id="KW-0812">Transmembrane</keyword>
<dbReference type="FunCoup" id="Q2LT07">
    <property type="interactions" value="77"/>
</dbReference>
<keyword evidence="15" id="KW-0282">Flagellum</keyword>
<keyword evidence="10 13" id="KW-0472">Membrane</keyword>
<keyword evidence="11 13" id="KW-1006">Bacterial flagellum protein export</keyword>
<comment type="similarity">
    <text evidence="2 13">Belongs to the type III secretion exporter family.</text>
</comment>
<accession>Q2LT07</accession>
<dbReference type="Gene3D" id="3.40.1690.10">
    <property type="entry name" value="secretion proteins EscU"/>
    <property type="match status" value="1"/>
</dbReference>
<evidence type="ECO:0000256" key="5">
    <source>
        <dbReference type="ARBA" id="ARBA00022475"/>
    </source>
</evidence>
<evidence type="ECO:0000256" key="7">
    <source>
        <dbReference type="ARBA" id="ARBA00022795"/>
    </source>
</evidence>
<proteinExistence type="inferred from homology"/>
<feature type="transmembrane region" description="Helical" evidence="13">
    <location>
        <begin position="183"/>
        <end position="212"/>
    </location>
</feature>
<evidence type="ECO:0000256" key="2">
    <source>
        <dbReference type="ARBA" id="ARBA00010690"/>
    </source>
</evidence>
<dbReference type="SUPFAM" id="SSF160544">
    <property type="entry name" value="EscU C-terminal domain-like"/>
    <property type="match status" value="1"/>
</dbReference>
<evidence type="ECO:0000256" key="11">
    <source>
        <dbReference type="ARBA" id="ARBA00023225"/>
    </source>
</evidence>
<dbReference type="Gene3D" id="6.10.250.2080">
    <property type="match status" value="1"/>
</dbReference>
<dbReference type="InterPro" id="IPR006136">
    <property type="entry name" value="FlhB"/>
</dbReference>
<feature type="transmembrane region" description="Helical" evidence="13">
    <location>
        <begin position="138"/>
        <end position="163"/>
    </location>
</feature>
<feature type="region of interest" description="Disordered" evidence="14">
    <location>
        <begin position="1"/>
        <end position="26"/>
    </location>
</feature>
<keyword evidence="9 13" id="KW-1133">Transmembrane helix</keyword>
<protein>
    <recommendedName>
        <fullName evidence="3 13">Flagellar biosynthetic protein FlhB</fullName>
    </recommendedName>
</protein>
<sequence length="354" mass="40019">MAESNKDQERTEEATPKRREEAREQGQVAKSRDLASVAILSACLLYFYFGANSFLHQLMDLMKSSFSSLDSSLVTTENIQSLLFSAFYKTITLMTPFLLVVCIAALSSNILQVGFKISTKAIAPKLSKIDPAKGFARLFSLQSLIEFIKSIFKISIAGFVAYLTVKSELVDILPLADSSVWEILVYITGTSFRILLTTCWVLIILALMDYLYQRWEYERNLKMSRQEIKDENKQTEGDPIVKARIRRLQREMAQRRMMANVPKADVIITNPTHLAVALQYDQDSMIAPKVIAKGAGYLAEKIKEIARESRVPLVENKPLAQVLYKMVEVSGTIPDSLYKAVAEILAYIYSIKRE</sequence>
<dbReference type="GO" id="GO:0005886">
    <property type="term" value="C:plasma membrane"/>
    <property type="evidence" value="ECO:0007669"/>
    <property type="project" value="UniProtKB-SubCell"/>
</dbReference>
<organism evidence="15 16">
    <name type="scientific">Syntrophus aciditrophicus (strain SB)</name>
    <dbReference type="NCBI Taxonomy" id="56780"/>
    <lineage>
        <taxon>Bacteria</taxon>
        <taxon>Pseudomonadati</taxon>
        <taxon>Thermodesulfobacteriota</taxon>
        <taxon>Syntrophia</taxon>
        <taxon>Syntrophales</taxon>
        <taxon>Syntrophaceae</taxon>
        <taxon>Syntrophus</taxon>
    </lineage>
</organism>
<evidence type="ECO:0000313" key="15">
    <source>
        <dbReference type="EMBL" id="ABC77217.1"/>
    </source>
</evidence>
<evidence type="ECO:0000256" key="1">
    <source>
        <dbReference type="ARBA" id="ARBA00004651"/>
    </source>
</evidence>
<evidence type="ECO:0000313" key="16">
    <source>
        <dbReference type="Proteomes" id="UP000001933"/>
    </source>
</evidence>
<keyword evidence="7 13" id="KW-1005">Bacterial flagellum biogenesis</keyword>
<evidence type="ECO:0000256" key="9">
    <source>
        <dbReference type="ARBA" id="ARBA00022989"/>
    </source>
</evidence>
<dbReference type="KEGG" id="sat:SYN_02832"/>
<evidence type="ECO:0000256" key="4">
    <source>
        <dbReference type="ARBA" id="ARBA00022448"/>
    </source>
</evidence>
<keyword evidence="5 13" id="KW-1003">Cell membrane</keyword>
<dbReference type="OrthoDB" id="9807950at2"/>
<evidence type="ECO:0000256" key="8">
    <source>
        <dbReference type="ARBA" id="ARBA00022927"/>
    </source>
</evidence>
<feature type="transmembrane region" description="Helical" evidence="13">
    <location>
        <begin position="97"/>
        <end position="117"/>
    </location>
</feature>
<dbReference type="InParanoid" id="Q2LT07"/>
<evidence type="ECO:0000256" key="13">
    <source>
        <dbReference type="RuleBase" id="RU364091"/>
    </source>
</evidence>
<dbReference type="HOGENOM" id="CLU_041013_1_2_7"/>
<name>Q2LT07_SYNAS</name>
<dbReference type="RefSeq" id="WP_011417246.1">
    <property type="nucleotide sequence ID" value="NC_007759.1"/>
</dbReference>
<evidence type="ECO:0000256" key="12">
    <source>
        <dbReference type="ARBA" id="ARBA00025078"/>
    </source>
</evidence>
<dbReference type="NCBIfam" id="TIGR00328">
    <property type="entry name" value="flhB"/>
    <property type="match status" value="1"/>
</dbReference>
<gene>
    <name evidence="13" type="primary">flhB</name>
    <name evidence="15" type="ORF">SYN_02832</name>
</gene>
<dbReference type="Proteomes" id="UP000001933">
    <property type="component" value="Chromosome"/>
</dbReference>
<dbReference type="Pfam" id="PF01312">
    <property type="entry name" value="Bac_export_2"/>
    <property type="match status" value="1"/>
</dbReference>
<dbReference type="EMBL" id="CP000252">
    <property type="protein sequence ID" value="ABC77217.1"/>
    <property type="molecule type" value="Genomic_DNA"/>
</dbReference>
<dbReference type="PANTHER" id="PTHR30531:SF12">
    <property type="entry name" value="FLAGELLAR BIOSYNTHETIC PROTEIN FLHB"/>
    <property type="match status" value="1"/>
</dbReference>
<dbReference type="GO" id="GO:0044780">
    <property type="term" value="P:bacterial-type flagellum assembly"/>
    <property type="evidence" value="ECO:0007669"/>
    <property type="project" value="InterPro"/>
</dbReference>
<feature type="compositionally biased region" description="Basic and acidic residues" evidence="14">
    <location>
        <begin position="1"/>
        <end position="24"/>
    </location>
</feature>
<evidence type="ECO:0000256" key="14">
    <source>
        <dbReference type="SAM" id="MobiDB-lite"/>
    </source>
</evidence>
<dbReference type="eggNOG" id="COG1377">
    <property type="taxonomic scope" value="Bacteria"/>
</dbReference>
<dbReference type="FunFam" id="3.40.1690.10:FF:000001">
    <property type="entry name" value="Flagellar biosynthetic protein FlhB"/>
    <property type="match status" value="1"/>
</dbReference>
<dbReference type="MEROPS" id="N06.A01"/>
<evidence type="ECO:0000256" key="3">
    <source>
        <dbReference type="ARBA" id="ARBA00021622"/>
    </source>
</evidence>
<keyword evidence="16" id="KW-1185">Reference proteome</keyword>
<feature type="transmembrane region" description="Helical" evidence="13">
    <location>
        <begin position="34"/>
        <end position="55"/>
    </location>
</feature>
<keyword evidence="4 13" id="KW-0813">Transport</keyword>
<evidence type="ECO:0000256" key="10">
    <source>
        <dbReference type="ARBA" id="ARBA00023136"/>
    </source>
</evidence>
<keyword evidence="15" id="KW-0966">Cell projection</keyword>
<dbReference type="InterPro" id="IPR006135">
    <property type="entry name" value="T3SS_substrate_exporter"/>
</dbReference>
<keyword evidence="15" id="KW-0969">Cilium</keyword>
<evidence type="ECO:0000256" key="6">
    <source>
        <dbReference type="ARBA" id="ARBA00022692"/>
    </source>
</evidence>
<dbReference type="PANTHER" id="PTHR30531">
    <property type="entry name" value="FLAGELLAR BIOSYNTHETIC PROTEIN FLHB"/>
    <property type="match status" value="1"/>
</dbReference>
<dbReference type="InterPro" id="IPR029025">
    <property type="entry name" value="T3SS_substrate_exporter_C"/>
</dbReference>
<dbReference type="PRINTS" id="PR00950">
    <property type="entry name" value="TYPE3IMSPROT"/>
</dbReference>
<reference evidence="15 16" key="1">
    <citation type="journal article" date="2007" name="Proc. Natl. Acad. Sci. U.S.A.">
        <title>The genome of Syntrophus aciditrophicus: life at the thermodynamic limit of microbial growth.</title>
        <authorList>
            <person name="McInerney M.J."/>
            <person name="Rohlin L."/>
            <person name="Mouttaki H."/>
            <person name="Kim U."/>
            <person name="Krupp R.S."/>
            <person name="Rios-Hernandez L."/>
            <person name="Sieber J."/>
            <person name="Struchtemeyer C.G."/>
            <person name="Bhattacharyya A."/>
            <person name="Campbell J.W."/>
            <person name="Gunsalus R.P."/>
        </authorList>
    </citation>
    <scope>NUCLEOTIDE SEQUENCE [LARGE SCALE GENOMIC DNA]</scope>
    <source>
        <strain evidence="15 16">SB</strain>
    </source>
</reference>
<keyword evidence="8 13" id="KW-0653">Protein transport</keyword>
<comment type="function">
    <text evidence="12 13">Required for formation of the rod structure in the basal body of the flagellar apparatus. Together with FliI and FliH, may constitute the export apparatus of flagellin.</text>
</comment>
<comment type="subcellular location">
    <subcellularLocation>
        <location evidence="1">Cell membrane</location>
        <topology evidence="1">Multi-pass membrane protein</topology>
    </subcellularLocation>
</comment>
<dbReference type="AlphaFoldDB" id="Q2LT07"/>